<dbReference type="Ensembl" id="ENSEEET00000054565.1">
    <property type="protein sequence ID" value="ENSEEEP00000054816.1"/>
    <property type="gene ID" value="ENSEEEG00000025102.1"/>
</dbReference>
<protein>
    <submittedName>
        <fullName evidence="1">Uncharacterized protein</fullName>
    </submittedName>
</protein>
<dbReference type="PANTHER" id="PTHR34488">
    <property type="entry name" value="SI:CH211-245H14.1-RELATED"/>
    <property type="match status" value="1"/>
</dbReference>
<reference evidence="1" key="2">
    <citation type="submission" date="2025-08" db="UniProtKB">
        <authorList>
            <consortium name="Ensembl"/>
        </authorList>
    </citation>
    <scope>IDENTIFICATION</scope>
</reference>
<dbReference type="Proteomes" id="UP000314983">
    <property type="component" value="Chromosome 6"/>
</dbReference>
<keyword evidence="2" id="KW-1185">Reference proteome</keyword>
<evidence type="ECO:0000313" key="1">
    <source>
        <dbReference type="Ensembl" id="ENSEEEP00000054816.1"/>
    </source>
</evidence>
<accession>A0AAY5ECY3</accession>
<dbReference type="PANTHER" id="PTHR34488:SF1">
    <property type="entry name" value="SI:CH211-245H14.1-RELATED"/>
    <property type="match status" value="1"/>
</dbReference>
<reference evidence="1" key="3">
    <citation type="submission" date="2025-09" db="UniProtKB">
        <authorList>
            <consortium name="Ensembl"/>
        </authorList>
    </citation>
    <scope>IDENTIFICATION</scope>
</reference>
<name>A0AAY5ECY3_ELEEL</name>
<reference evidence="1 2" key="1">
    <citation type="submission" date="2020-05" db="EMBL/GenBank/DDBJ databases">
        <title>Electrophorus electricus (electric eel) genome, fEleEle1, primary haplotype.</title>
        <authorList>
            <person name="Myers G."/>
            <person name="Meyer A."/>
            <person name="Fedrigo O."/>
            <person name="Formenti G."/>
            <person name="Rhie A."/>
            <person name="Tracey A."/>
            <person name="Sims Y."/>
            <person name="Jarvis E.D."/>
        </authorList>
    </citation>
    <scope>NUCLEOTIDE SEQUENCE [LARGE SCALE GENOMIC DNA]</scope>
</reference>
<dbReference type="AlphaFoldDB" id="A0AAY5ECY3"/>
<organism evidence="1 2">
    <name type="scientific">Electrophorus electricus</name>
    <name type="common">Electric eel</name>
    <name type="synonym">Gymnotus electricus</name>
    <dbReference type="NCBI Taxonomy" id="8005"/>
    <lineage>
        <taxon>Eukaryota</taxon>
        <taxon>Metazoa</taxon>
        <taxon>Chordata</taxon>
        <taxon>Craniata</taxon>
        <taxon>Vertebrata</taxon>
        <taxon>Euteleostomi</taxon>
        <taxon>Actinopterygii</taxon>
        <taxon>Neopterygii</taxon>
        <taxon>Teleostei</taxon>
        <taxon>Ostariophysi</taxon>
        <taxon>Gymnotiformes</taxon>
        <taxon>Gymnotoidei</taxon>
        <taxon>Gymnotidae</taxon>
        <taxon>Electrophorus</taxon>
    </lineage>
</organism>
<dbReference type="GeneTree" id="ENSGT00940000164220"/>
<proteinExistence type="predicted"/>
<sequence length="158" mass="18447">TDRNQFLHKLHKQISDLQEVSTVEECDVVLVFCPIVSRAGIDIEVALKQLINVPILLVVLHSHTFDPERTVPDSYRHVKQKNTITVDCPFHEDKGLLKCRKNNDAMKKMTNIKKWMIFINTEYPAQDRLYSIYLSLLSQKSRELSWKLKNNLSAIKRK</sequence>
<evidence type="ECO:0000313" key="2">
    <source>
        <dbReference type="Proteomes" id="UP000314983"/>
    </source>
</evidence>